<dbReference type="CDD" id="cd10918">
    <property type="entry name" value="CE4_NodB_like_5s_6s"/>
    <property type="match status" value="1"/>
</dbReference>
<evidence type="ECO:0000313" key="3">
    <source>
        <dbReference type="EMBL" id="MFC3193521.1"/>
    </source>
</evidence>
<dbReference type="Gene3D" id="3.20.20.370">
    <property type="entry name" value="Glycoside hydrolase/deacetylase"/>
    <property type="match status" value="1"/>
</dbReference>
<protein>
    <submittedName>
        <fullName evidence="3">Polysaccharide deacetylase family protein</fullName>
        <ecNumber evidence="3">3.-.-.-</ecNumber>
    </submittedName>
</protein>
<proteinExistence type="predicted"/>
<name>A0ABV7JBQ5_9GAMM</name>
<comment type="caution">
    <text evidence="3">The sequence shown here is derived from an EMBL/GenBank/DDBJ whole genome shotgun (WGS) entry which is preliminary data.</text>
</comment>
<reference evidence="4" key="1">
    <citation type="journal article" date="2019" name="Int. J. Syst. Evol. Microbiol.">
        <title>The Global Catalogue of Microorganisms (GCM) 10K type strain sequencing project: providing services to taxonomists for standard genome sequencing and annotation.</title>
        <authorList>
            <consortium name="The Broad Institute Genomics Platform"/>
            <consortium name="The Broad Institute Genome Sequencing Center for Infectious Disease"/>
            <person name="Wu L."/>
            <person name="Ma J."/>
        </authorList>
    </citation>
    <scope>NUCLEOTIDE SEQUENCE [LARGE SCALE GENOMIC DNA]</scope>
    <source>
        <strain evidence="4">KCTC 42953</strain>
    </source>
</reference>
<feature type="domain" description="NodB homology" evidence="2">
    <location>
        <begin position="112"/>
        <end position="220"/>
    </location>
</feature>
<evidence type="ECO:0000256" key="1">
    <source>
        <dbReference type="ARBA" id="ARBA00022729"/>
    </source>
</evidence>
<accession>A0ABV7JBQ5</accession>
<keyword evidence="1" id="KW-0732">Signal</keyword>
<dbReference type="PANTHER" id="PTHR34216">
    <property type="match status" value="1"/>
</dbReference>
<evidence type="ECO:0000313" key="4">
    <source>
        <dbReference type="Proteomes" id="UP001595533"/>
    </source>
</evidence>
<keyword evidence="4" id="KW-1185">Reference proteome</keyword>
<dbReference type="Pfam" id="PF01522">
    <property type="entry name" value="Polysacc_deac_1"/>
    <property type="match status" value="1"/>
</dbReference>
<gene>
    <name evidence="3" type="ORF">ACFODZ_04590</name>
</gene>
<dbReference type="EMBL" id="JBHRTS010000002">
    <property type="protein sequence ID" value="MFC3193521.1"/>
    <property type="molecule type" value="Genomic_DNA"/>
</dbReference>
<dbReference type="GO" id="GO:0016787">
    <property type="term" value="F:hydrolase activity"/>
    <property type="evidence" value="ECO:0007669"/>
    <property type="project" value="UniProtKB-KW"/>
</dbReference>
<organism evidence="3 4">
    <name type="scientific">Marinicella sediminis</name>
    <dbReference type="NCBI Taxonomy" id="1792834"/>
    <lineage>
        <taxon>Bacteria</taxon>
        <taxon>Pseudomonadati</taxon>
        <taxon>Pseudomonadota</taxon>
        <taxon>Gammaproteobacteria</taxon>
        <taxon>Lysobacterales</taxon>
        <taxon>Marinicellaceae</taxon>
        <taxon>Marinicella</taxon>
    </lineage>
</organism>
<keyword evidence="3" id="KW-0378">Hydrolase</keyword>
<sequence>MKGLRIPVLTYHANNITGTAYAENDHTALKTDLNTLHEHGFQVIPLLWVAEWVQGKRNLGELNNGKLVAISCDDGLNLDYESGNFLDQGQQPGFFQILQSFIDEVGKERQPHAHLTSFVIASPKARRAIESHSLEGQQLMSDKWWKAASDSPLFSIENHSWDHRHPAIYDHREADFRNINCETLADQQILFAGQQITKNTGLDCQLFCFPFGQYNEYLIKQYLPEQQQKHQLTGAFSCDPKAVTRDSNPWCLPRFVCGLHWQSTADLTQLVLGITD</sequence>
<dbReference type="Proteomes" id="UP001595533">
    <property type="component" value="Unassembled WGS sequence"/>
</dbReference>
<dbReference type="SUPFAM" id="SSF88713">
    <property type="entry name" value="Glycoside hydrolase/deacetylase"/>
    <property type="match status" value="1"/>
</dbReference>
<dbReference type="EC" id="3.-.-.-" evidence="3"/>
<dbReference type="InterPro" id="IPR011330">
    <property type="entry name" value="Glyco_hydro/deAcase_b/a-brl"/>
</dbReference>
<evidence type="ECO:0000259" key="2">
    <source>
        <dbReference type="Pfam" id="PF01522"/>
    </source>
</evidence>
<dbReference type="RefSeq" id="WP_077410353.1">
    <property type="nucleotide sequence ID" value="NZ_JBHRTS010000002.1"/>
</dbReference>
<dbReference type="InterPro" id="IPR002509">
    <property type="entry name" value="NODB_dom"/>
</dbReference>
<dbReference type="InterPro" id="IPR051398">
    <property type="entry name" value="Polysacch_Deacetylase"/>
</dbReference>
<dbReference type="PANTHER" id="PTHR34216:SF7">
    <property type="entry name" value="POLY-BETA-1,6-N-ACETYL-D-GLUCOSAMINE N-DEACETYLASE"/>
    <property type="match status" value="1"/>
</dbReference>